<evidence type="ECO:0000313" key="3">
    <source>
        <dbReference type="EMBL" id="RLN33080.1"/>
    </source>
</evidence>
<dbReference type="SUPFAM" id="SSF49599">
    <property type="entry name" value="TRAF domain-like"/>
    <property type="match status" value="1"/>
</dbReference>
<keyword evidence="4" id="KW-1185">Reference proteome</keyword>
<reference evidence="4" key="1">
    <citation type="journal article" date="2019" name="Nat. Commun.">
        <title>The genome of broomcorn millet.</title>
        <authorList>
            <person name="Zou C."/>
            <person name="Miki D."/>
            <person name="Li D."/>
            <person name="Tang Q."/>
            <person name="Xiao L."/>
            <person name="Rajput S."/>
            <person name="Deng P."/>
            <person name="Jia W."/>
            <person name="Huang R."/>
            <person name="Zhang M."/>
            <person name="Sun Y."/>
            <person name="Hu J."/>
            <person name="Fu X."/>
            <person name="Schnable P.S."/>
            <person name="Li F."/>
            <person name="Zhang H."/>
            <person name="Feng B."/>
            <person name="Zhu X."/>
            <person name="Liu R."/>
            <person name="Schnable J.C."/>
            <person name="Zhu J.-K."/>
            <person name="Zhang H."/>
        </authorList>
    </citation>
    <scope>NUCLEOTIDE SEQUENCE [LARGE SCALE GENOMIC DNA]</scope>
</reference>
<evidence type="ECO:0000313" key="4">
    <source>
        <dbReference type="Proteomes" id="UP000275267"/>
    </source>
</evidence>
<sequence>MGNSCAKDSGRSNPGMDATISSPGEQKTFKWTIDGFSSLLDRGEGWTYSSVFESVGVNWYSLDTALVALTTRIAQIDFSLHPA</sequence>
<dbReference type="PROSITE" id="PS50144">
    <property type="entry name" value="MATH"/>
    <property type="match status" value="1"/>
</dbReference>
<evidence type="ECO:0000256" key="1">
    <source>
        <dbReference type="SAM" id="MobiDB-lite"/>
    </source>
</evidence>
<evidence type="ECO:0000259" key="2">
    <source>
        <dbReference type="PROSITE" id="PS50144"/>
    </source>
</evidence>
<name>A0A3L6T7D9_PANMI</name>
<dbReference type="InterPro" id="IPR002083">
    <property type="entry name" value="MATH/TRAF_dom"/>
</dbReference>
<dbReference type="Proteomes" id="UP000275267">
    <property type="component" value="Unassembled WGS sequence"/>
</dbReference>
<comment type="caution">
    <text evidence="3">The sequence shown here is derived from an EMBL/GenBank/DDBJ whole genome shotgun (WGS) entry which is preliminary data.</text>
</comment>
<dbReference type="EMBL" id="PQIB02000002">
    <property type="protein sequence ID" value="RLN33080.1"/>
    <property type="molecule type" value="Genomic_DNA"/>
</dbReference>
<protein>
    <recommendedName>
        <fullName evidence="2">MATH domain-containing protein</fullName>
    </recommendedName>
</protein>
<dbReference type="AlphaFoldDB" id="A0A3L6T7D9"/>
<organism evidence="3 4">
    <name type="scientific">Panicum miliaceum</name>
    <name type="common">Proso millet</name>
    <name type="synonym">Broomcorn millet</name>
    <dbReference type="NCBI Taxonomy" id="4540"/>
    <lineage>
        <taxon>Eukaryota</taxon>
        <taxon>Viridiplantae</taxon>
        <taxon>Streptophyta</taxon>
        <taxon>Embryophyta</taxon>
        <taxon>Tracheophyta</taxon>
        <taxon>Spermatophyta</taxon>
        <taxon>Magnoliopsida</taxon>
        <taxon>Liliopsida</taxon>
        <taxon>Poales</taxon>
        <taxon>Poaceae</taxon>
        <taxon>PACMAD clade</taxon>
        <taxon>Panicoideae</taxon>
        <taxon>Panicodae</taxon>
        <taxon>Paniceae</taxon>
        <taxon>Panicinae</taxon>
        <taxon>Panicum</taxon>
        <taxon>Panicum sect. Panicum</taxon>
    </lineage>
</organism>
<accession>A0A3L6T7D9</accession>
<feature type="region of interest" description="Disordered" evidence="1">
    <location>
        <begin position="1"/>
        <end position="23"/>
    </location>
</feature>
<gene>
    <name evidence="3" type="ORF">C2845_PM03G07380</name>
</gene>
<dbReference type="OrthoDB" id="1883087at2759"/>
<feature type="domain" description="MATH" evidence="2">
    <location>
        <begin position="26"/>
        <end position="83"/>
    </location>
</feature>
<proteinExistence type="predicted"/>